<evidence type="ECO:0000256" key="1">
    <source>
        <dbReference type="SAM" id="MobiDB-lite"/>
    </source>
</evidence>
<reference evidence="2" key="1">
    <citation type="submission" date="2021-10" db="EMBL/GenBank/DDBJ databases">
        <title>Melipona bicolor Genome sequencing and assembly.</title>
        <authorList>
            <person name="Araujo N.S."/>
            <person name="Arias M.C."/>
        </authorList>
    </citation>
    <scope>NUCLEOTIDE SEQUENCE</scope>
    <source>
        <strain evidence="2">USP_2M_L1-L4_2017</strain>
        <tissue evidence="2">Whole body</tissue>
    </source>
</reference>
<protein>
    <submittedName>
        <fullName evidence="2">Uncharacterized protein</fullName>
    </submittedName>
</protein>
<evidence type="ECO:0000313" key="3">
    <source>
        <dbReference type="Proteomes" id="UP001177670"/>
    </source>
</evidence>
<feature type="region of interest" description="Disordered" evidence="1">
    <location>
        <begin position="20"/>
        <end position="76"/>
    </location>
</feature>
<sequence length="133" mass="14648">MPLEPPCSLLFSLRVSLPYVTGDDDDGGGGGSSKGHGKRGLVKIGEREKSEDSRLEQRSWRQDDEKKATKEGKRGIDRGWLKKDVVGKMRRGRVQLPKAEANSSTSDDKVSTLKSRIQTDLLSFSAISDFPAK</sequence>
<dbReference type="EMBL" id="JAHYIQ010000009">
    <property type="protein sequence ID" value="KAK1128935.1"/>
    <property type="molecule type" value="Genomic_DNA"/>
</dbReference>
<feature type="compositionally biased region" description="Basic and acidic residues" evidence="1">
    <location>
        <begin position="44"/>
        <end position="76"/>
    </location>
</feature>
<dbReference type="Proteomes" id="UP001177670">
    <property type="component" value="Unassembled WGS sequence"/>
</dbReference>
<organism evidence="2 3">
    <name type="scientific">Melipona bicolor</name>
    <dbReference type="NCBI Taxonomy" id="60889"/>
    <lineage>
        <taxon>Eukaryota</taxon>
        <taxon>Metazoa</taxon>
        <taxon>Ecdysozoa</taxon>
        <taxon>Arthropoda</taxon>
        <taxon>Hexapoda</taxon>
        <taxon>Insecta</taxon>
        <taxon>Pterygota</taxon>
        <taxon>Neoptera</taxon>
        <taxon>Endopterygota</taxon>
        <taxon>Hymenoptera</taxon>
        <taxon>Apocrita</taxon>
        <taxon>Aculeata</taxon>
        <taxon>Apoidea</taxon>
        <taxon>Anthophila</taxon>
        <taxon>Apidae</taxon>
        <taxon>Melipona</taxon>
    </lineage>
</organism>
<feature type="region of interest" description="Disordered" evidence="1">
    <location>
        <begin position="88"/>
        <end position="112"/>
    </location>
</feature>
<name>A0AA40KQL2_9HYME</name>
<comment type="caution">
    <text evidence="2">The sequence shown here is derived from an EMBL/GenBank/DDBJ whole genome shotgun (WGS) entry which is preliminary data.</text>
</comment>
<evidence type="ECO:0000313" key="2">
    <source>
        <dbReference type="EMBL" id="KAK1128935.1"/>
    </source>
</evidence>
<dbReference type="AlphaFoldDB" id="A0AA40KQL2"/>
<gene>
    <name evidence="2" type="ORF">K0M31_020071</name>
</gene>
<proteinExistence type="predicted"/>
<keyword evidence="3" id="KW-1185">Reference proteome</keyword>
<accession>A0AA40KQL2</accession>